<evidence type="ECO:0000256" key="1">
    <source>
        <dbReference type="PROSITE-ProRule" id="PRU01313"/>
    </source>
</evidence>
<dbReference type="InterPro" id="IPR007604">
    <property type="entry name" value="CP2"/>
</dbReference>
<dbReference type="Proteomes" id="UP001529510">
    <property type="component" value="Unassembled WGS sequence"/>
</dbReference>
<feature type="domain" description="Grh/CP2 DB" evidence="2">
    <location>
        <begin position="1"/>
        <end position="50"/>
    </location>
</feature>
<protein>
    <recommendedName>
        <fullName evidence="2">Grh/CP2 DB domain-containing protein</fullName>
    </recommendedName>
</protein>
<proteinExistence type="predicted"/>
<feature type="non-terminal residue" evidence="3">
    <location>
        <position position="50"/>
    </location>
</feature>
<dbReference type="Pfam" id="PF04516">
    <property type="entry name" value="CP2"/>
    <property type="match status" value="1"/>
</dbReference>
<evidence type="ECO:0000313" key="4">
    <source>
        <dbReference type="Proteomes" id="UP001529510"/>
    </source>
</evidence>
<dbReference type="PROSITE" id="PS51968">
    <property type="entry name" value="GRH_CP2_DB"/>
    <property type="match status" value="1"/>
</dbReference>
<dbReference type="EMBL" id="JAMKFB020000017">
    <property type="protein sequence ID" value="KAL0170098.1"/>
    <property type="molecule type" value="Genomic_DNA"/>
</dbReference>
<feature type="non-terminal residue" evidence="3">
    <location>
        <position position="1"/>
    </location>
</feature>
<evidence type="ECO:0000313" key="3">
    <source>
        <dbReference type="EMBL" id="KAL0170098.1"/>
    </source>
</evidence>
<name>A0ABD0P7N3_CIRMR</name>
<keyword evidence="4" id="KW-1185">Reference proteome</keyword>
<accession>A0ABD0P7N3</accession>
<keyword evidence="1" id="KW-0238">DNA-binding</keyword>
<evidence type="ECO:0000259" key="2">
    <source>
        <dbReference type="PROSITE" id="PS51968"/>
    </source>
</evidence>
<dbReference type="GO" id="GO:0003677">
    <property type="term" value="F:DNA binding"/>
    <property type="evidence" value="ECO:0007669"/>
    <property type="project" value="UniProtKB-KW"/>
</dbReference>
<reference evidence="3 4" key="1">
    <citation type="submission" date="2024-05" db="EMBL/GenBank/DDBJ databases">
        <title>Genome sequencing and assembly of Indian major carp, Cirrhinus mrigala (Hamilton, 1822).</title>
        <authorList>
            <person name="Mohindra V."/>
            <person name="Chowdhury L.M."/>
            <person name="Lal K."/>
            <person name="Jena J.K."/>
        </authorList>
    </citation>
    <scope>NUCLEOTIDE SEQUENCE [LARGE SCALE GENOMIC DNA]</scope>
    <source>
        <strain evidence="3">CM1030</strain>
        <tissue evidence="3">Blood</tissue>
    </source>
</reference>
<sequence length="50" mass="5456">NDFQFVLGAPQASQHKTTEIPMVYLNKGQFYPITLQGVDSTAGVACNKVK</sequence>
<gene>
    <name evidence="3" type="ORF">M9458_034694</name>
</gene>
<comment type="subcellular location">
    <subcellularLocation>
        <location evidence="1">Nucleus</location>
    </subcellularLocation>
</comment>
<organism evidence="3 4">
    <name type="scientific">Cirrhinus mrigala</name>
    <name type="common">Mrigala</name>
    <dbReference type="NCBI Taxonomy" id="683832"/>
    <lineage>
        <taxon>Eukaryota</taxon>
        <taxon>Metazoa</taxon>
        <taxon>Chordata</taxon>
        <taxon>Craniata</taxon>
        <taxon>Vertebrata</taxon>
        <taxon>Euteleostomi</taxon>
        <taxon>Actinopterygii</taxon>
        <taxon>Neopterygii</taxon>
        <taxon>Teleostei</taxon>
        <taxon>Ostariophysi</taxon>
        <taxon>Cypriniformes</taxon>
        <taxon>Cyprinidae</taxon>
        <taxon>Labeoninae</taxon>
        <taxon>Labeonini</taxon>
        <taxon>Cirrhinus</taxon>
    </lineage>
</organism>
<dbReference type="GO" id="GO:0005634">
    <property type="term" value="C:nucleus"/>
    <property type="evidence" value="ECO:0007669"/>
    <property type="project" value="UniProtKB-SubCell"/>
</dbReference>
<dbReference type="AlphaFoldDB" id="A0ABD0P7N3"/>
<keyword evidence="1" id="KW-0539">Nucleus</keyword>
<comment type="caution">
    <text evidence="3">The sequence shown here is derived from an EMBL/GenBank/DDBJ whole genome shotgun (WGS) entry which is preliminary data.</text>
</comment>